<proteinExistence type="predicted"/>
<comment type="caution">
    <text evidence="1">The sequence shown here is derived from an EMBL/GenBank/DDBJ whole genome shotgun (WGS) entry which is preliminary data.</text>
</comment>
<sequence>MLLKKSNNFEVFELDTRYTFGKRIEACCTNMNVICTFKVFNITLPRFNHRLIYL</sequence>
<accession>A0A2A8BNA0</accession>
<evidence type="ECO:0000313" key="1">
    <source>
        <dbReference type="EMBL" id="PEM55475.1"/>
    </source>
</evidence>
<dbReference type="EMBL" id="NUDL01000041">
    <property type="protein sequence ID" value="PEM55475.1"/>
    <property type="molecule type" value="Genomic_DNA"/>
</dbReference>
<name>A0A2A8BNA0_9BACI</name>
<reference evidence="1 2" key="1">
    <citation type="submission" date="2017-09" db="EMBL/GenBank/DDBJ databases">
        <title>Large-scale bioinformatics analysis of Bacillus genomes uncovers conserved roles of natural products in bacterial physiology.</title>
        <authorList>
            <consortium name="Agbiome Team Llc"/>
            <person name="Bleich R.M."/>
            <person name="Grubbs K.J."/>
            <person name="Santa Maria K.C."/>
            <person name="Allen S.E."/>
            <person name="Farag S."/>
            <person name="Shank E.A."/>
            <person name="Bowers A."/>
        </authorList>
    </citation>
    <scope>NUCLEOTIDE SEQUENCE [LARGE SCALE GENOMIC DNA]</scope>
    <source>
        <strain evidence="1 2">AFS010764</strain>
    </source>
</reference>
<dbReference type="AlphaFoldDB" id="A0A2A8BNA0"/>
<evidence type="ECO:0000313" key="2">
    <source>
        <dbReference type="Proteomes" id="UP000220621"/>
    </source>
</evidence>
<protein>
    <submittedName>
        <fullName evidence="1">Uncharacterized protein</fullName>
    </submittedName>
</protein>
<organism evidence="1 2">
    <name type="scientific">Bacillus wiedmannii</name>
    <dbReference type="NCBI Taxonomy" id="1890302"/>
    <lineage>
        <taxon>Bacteria</taxon>
        <taxon>Bacillati</taxon>
        <taxon>Bacillota</taxon>
        <taxon>Bacilli</taxon>
        <taxon>Bacillales</taxon>
        <taxon>Bacillaceae</taxon>
        <taxon>Bacillus</taxon>
        <taxon>Bacillus cereus group</taxon>
    </lineage>
</organism>
<dbReference type="Proteomes" id="UP000220621">
    <property type="component" value="Unassembled WGS sequence"/>
</dbReference>
<gene>
    <name evidence="1" type="ORF">CN611_14185</name>
</gene>